<feature type="transmembrane region" description="Helical" evidence="1">
    <location>
        <begin position="47"/>
        <end position="69"/>
    </location>
</feature>
<gene>
    <name evidence="2" type="ORF">CBO05P2_043</name>
</gene>
<dbReference type="HOGENOM" id="CLU_2153902_0_0_9"/>
<dbReference type="RefSeq" id="WP_030032203.1">
    <property type="nucleotide sequence ID" value="NZ_BA000059.1"/>
</dbReference>
<protein>
    <submittedName>
        <fullName evidence="2">Uncharacterized protein</fullName>
    </submittedName>
</protein>
<dbReference type="Proteomes" id="UP000054164">
    <property type="component" value="Unassembled WGS sequence"/>
</dbReference>
<dbReference type="EMBL" id="BA000059">
    <property type="protein sequence ID" value="BAO05068.1"/>
    <property type="molecule type" value="Genomic_DNA"/>
</dbReference>
<feature type="transmembrane region" description="Helical" evidence="1">
    <location>
        <begin position="81"/>
        <end position="103"/>
    </location>
</feature>
<keyword evidence="1" id="KW-1133">Transmembrane helix</keyword>
<proteinExistence type="predicted"/>
<evidence type="ECO:0000313" key="2">
    <source>
        <dbReference type="EMBL" id="BAO05068.1"/>
    </source>
</evidence>
<dbReference type="AlphaFoldDB" id="A0A060N907"/>
<sequence>MNILTSTLLTVNTQLPNASNVSPVSPAEFGQRSGSAIDSFTQAFGGMIVPLIMLAFIISIIVFLIGTVVQSKNLRKVGAGGIGGAILGFILYIASPLILGLIYHATQTLRG</sequence>
<evidence type="ECO:0000256" key="1">
    <source>
        <dbReference type="SAM" id="Phobius"/>
    </source>
</evidence>
<organism evidence="2">
    <name type="scientific">Clostridium botulinum B str. Osaka05</name>
    <dbReference type="NCBI Taxonomy" id="1407017"/>
    <lineage>
        <taxon>Bacteria</taxon>
        <taxon>Bacillati</taxon>
        <taxon>Bacillota</taxon>
        <taxon>Clostridia</taxon>
        <taxon>Eubacteriales</taxon>
        <taxon>Clostridiaceae</taxon>
        <taxon>Clostridium</taxon>
    </lineage>
</organism>
<name>A0A060N907_CLOBO</name>
<reference evidence="2" key="1">
    <citation type="submission" date="2013-10" db="EMBL/GenBank/DDBJ databases">
        <title>Draft genome sequence of Clostridium botulinum type B strain Osaka05.</title>
        <authorList>
            <person name="Sakaguchi Y."/>
            <person name="Hosomi K."/>
            <person name="Uchiyama J."/>
            <person name="Ogura Y."/>
            <person name="Sakaguchi M."/>
            <person name="Kohda T."/>
            <person name="Mukamoto M."/>
            <person name="Misawa N."/>
            <person name="Matsuzaki S."/>
            <person name="Hayashi T."/>
            <person name="Kozaki S."/>
        </authorList>
    </citation>
    <scope>NUCLEOTIDE SEQUENCE</scope>
    <source>
        <strain evidence="2">Osaka05</strain>
    </source>
</reference>
<accession>A0A060N907</accession>
<keyword evidence="1" id="KW-0472">Membrane</keyword>
<keyword evidence="1" id="KW-0812">Transmembrane</keyword>